<comment type="function">
    <text evidence="6">Catalyzes the 2'-O-methylation of the ribose of cytidine 1402 (C1402) in 16S rRNA.</text>
</comment>
<feature type="domain" description="Tetrapyrrole methylase" evidence="7">
    <location>
        <begin position="4"/>
        <end position="216"/>
    </location>
</feature>
<sequence length="238" mass="25964">MGSLFIVSTPIGNMSDISVRAIETMFSVGIIVCEDTRKTGLLLSELKKRYPSLIPHPMVKAELIRSDEFTEFRILPDIIGALRRGSDVALVTDAGTPLVGDPGFLLVREALNRGIPVTAVPGPTAAVCALTVSGLPANRYLFLGFLPEKAGHRRKLLDSLKKLSGTGLAPVCIIYCAPHKLEQTLTDIRDSCGDLEITVARELTKVHEEIWQGRISGAIRTERLRKGEIVLLINLSRI</sequence>
<evidence type="ECO:0000256" key="2">
    <source>
        <dbReference type="ARBA" id="ARBA00022552"/>
    </source>
</evidence>
<comment type="subcellular location">
    <subcellularLocation>
        <location evidence="6">Cytoplasm</location>
    </subcellularLocation>
</comment>
<reference evidence="8 9" key="1">
    <citation type="journal article" date="2016" name="Nat. Commun.">
        <title>Thousands of microbial genomes shed light on interconnected biogeochemical processes in an aquifer system.</title>
        <authorList>
            <person name="Anantharaman K."/>
            <person name="Brown C.T."/>
            <person name="Hug L.A."/>
            <person name="Sharon I."/>
            <person name="Castelle C.J."/>
            <person name="Probst A.J."/>
            <person name="Thomas B.C."/>
            <person name="Singh A."/>
            <person name="Wilkins M.J."/>
            <person name="Karaoz U."/>
            <person name="Brodie E.L."/>
            <person name="Williams K.H."/>
            <person name="Hubbard S.S."/>
            <person name="Banfield J.F."/>
        </authorList>
    </citation>
    <scope>NUCLEOTIDE SEQUENCE [LARGE SCALE GENOMIC DNA]</scope>
</reference>
<keyword evidence="2 6" id="KW-0698">rRNA processing</keyword>
<dbReference type="STRING" id="1798374.A2Z33_05305"/>
<evidence type="ECO:0000256" key="5">
    <source>
        <dbReference type="ARBA" id="ARBA00022691"/>
    </source>
</evidence>
<evidence type="ECO:0000256" key="4">
    <source>
        <dbReference type="ARBA" id="ARBA00022679"/>
    </source>
</evidence>
<dbReference type="Pfam" id="PF00590">
    <property type="entry name" value="TP_methylase"/>
    <property type="match status" value="1"/>
</dbReference>
<keyword evidence="4 6" id="KW-0808">Transferase</keyword>
<dbReference type="NCBIfam" id="TIGR00096">
    <property type="entry name" value="16S rRNA (cytidine(1402)-2'-O)-methyltransferase"/>
    <property type="match status" value="1"/>
</dbReference>
<comment type="caution">
    <text evidence="8">The sequence shown here is derived from an EMBL/GenBank/DDBJ whole genome shotgun (WGS) entry which is preliminary data.</text>
</comment>
<dbReference type="InterPro" id="IPR035996">
    <property type="entry name" value="4pyrrol_Methylase_sf"/>
</dbReference>
<evidence type="ECO:0000256" key="3">
    <source>
        <dbReference type="ARBA" id="ARBA00022603"/>
    </source>
</evidence>
<dbReference type="CDD" id="cd11648">
    <property type="entry name" value="RsmI"/>
    <property type="match status" value="1"/>
</dbReference>
<evidence type="ECO:0000256" key="6">
    <source>
        <dbReference type="HAMAP-Rule" id="MF_01877"/>
    </source>
</evidence>
<dbReference type="PIRSF" id="PIRSF005917">
    <property type="entry name" value="MTase_YraL"/>
    <property type="match status" value="1"/>
</dbReference>
<dbReference type="InterPro" id="IPR000878">
    <property type="entry name" value="4pyrrol_Mease"/>
</dbReference>
<dbReference type="InterPro" id="IPR008189">
    <property type="entry name" value="rRNA_ssu_MeTfrase_I"/>
</dbReference>
<dbReference type="InterPro" id="IPR014776">
    <property type="entry name" value="4pyrrole_Mease_sub2"/>
</dbReference>
<dbReference type="PANTHER" id="PTHR46111:SF1">
    <property type="entry name" value="RIBOSOMAL RNA SMALL SUBUNIT METHYLTRANSFERASE I"/>
    <property type="match status" value="1"/>
</dbReference>
<dbReference type="PANTHER" id="PTHR46111">
    <property type="entry name" value="RIBOSOMAL RNA SMALL SUBUNIT METHYLTRANSFERASE I"/>
    <property type="match status" value="1"/>
</dbReference>
<name>A0A1F5YQQ8_9BACT</name>
<keyword evidence="3 6" id="KW-0489">Methyltransferase</keyword>
<dbReference type="Gene3D" id="3.40.1010.10">
    <property type="entry name" value="Cobalt-precorrin-4 Transmethylase, Domain 1"/>
    <property type="match status" value="1"/>
</dbReference>
<comment type="similarity">
    <text evidence="6">Belongs to the methyltransferase superfamily. RsmI family.</text>
</comment>
<evidence type="ECO:0000256" key="1">
    <source>
        <dbReference type="ARBA" id="ARBA00022490"/>
    </source>
</evidence>
<dbReference type="Gene3D" id="3.30.950.10">
    <property type="entry name" value="Methyltransferase, Cobalt-precorrin-4 Transmethylase, Domain 2"/>
    <property type="match status" value="1"/>
</dbReference>
<proteinExistence type="inferred from homology"/>
<dbReference type="EMBL" id="MFJD01000008">
    <property type="protein sequence ID" value="OGG02445.1"/>
    <property type="molecule type" value="Genomic_DNA"/>
</dbReference>
<evidence type="ECO:0000259" key="7">
    <source>
        <dbReference type="Pfam" id="PF00590"/>
    </source>
</evidence>
<dbReference type="GO" id="GO:0005737">
    <property type="term" value="C:cytoplasm"/>
    <property type="evidence" value="ECO:0007669"/>
    <property type="project" value="UniProtKB-SubCell"/>
</dbReference>
<accession>A0A1F5YQQ8</accession>
<dbReference type="SUPFAM" id="SSF53790">
    <property type="entry name" value="Tetrapyrrole methylase"/>
    <property type="match status" value="1"/>
</dbReference>
<keyword evidence="5 6" id="KW-0949">S-adenosyl-L-methionine</keyword>
<evidence type="ECO:0000313" key="8">
    <source>
        <dbReference type="EMBL" id="OGG02445.1"/>
    </source>
</evidence>
<evidence type="ECO:0000313" key="9">
    <source>
        <dbReference type="Proteomes" id="UP000178448"/>
    </source>
</evidence>
<keyword evidence="1 6" id="KW-0963">Cytoplasm</keyword>
<comment type="catalytic activity">
    <reaction evidence="6">
        <text>cytidine(1402) in 16S rRNA + S-adenosyl-L-methionine = 2'-O-methylcytidine(1402) in 16S rRNA + S-adenosyl-L-homocysteine + H(+)</text>
        <dbReference type="Rhea" id="RHEA:42924"/>
        <dbReference type="Rhea" id="RHEA-COMP:10285"/>
        <dbReference type="Rhea" id="RHEA-COMP:10286"/>
        <dbReference type="ChEBI" id="CHEBI:15378"/>
        <dbReference type="ChEBI" id="CHEBI:57856"/>
        <dbReference type="ChEBI" id="CHEBI:59789"/>
        <dbReference type="ChEBI" id="CHEBI:74495"/>
        <dbReference type="ChEBI" id="CHEBI:82748"/>
        <dbReference type="EC" id="2.1.1.198"/>
    </reaction>
</comment>
<protein>
    <recommendedName>
        <fullName evidence="6">Ribosomal RNA small subunit methyltransferase I</fullName>
        <ecNumber evidence="6">2.1.1.198</ecNumber>
    </recommendedName>
    <alternativeName>
        <fullName evidence="6">16S rRNA 2'-O-ribose C1402 methyltransferase</fullName>
    </alternativeName>
    <alternativeName>
        <fullName evidence="6">rRNA (cytidine-2'-O-)-methyltransferase RsmI</fullName>
    </alternativeName>
</protein>
<dbReference type="GO" id="GO:0070677">
    <property type="term" value="F:rRNA (cytosine-2'-O-)-methyltransferase activity"/>
    <property type="evidence" value="ECO:0007669"/>
    <property type="project" value="UniProtKB-UniRule"/>
</dbReference>
<dbReference type="AlphaFoldDB" id="A0A1F5YQQ8"/>
<dbReference type="Proteomes" id="UP000178448">
    <property type="component" value="Unassembled WGS sequence"/>
</dbReference>
<dbReference type="InterPro" id="IPR014777">
    <property type="entry name" value="4pyrrole_Mease_sub1"/>
</dbReference>
<organism evidence="8 9">
    <name type="scientific">Candidatus Gottesmanbacteria bacterium RBG_16_52_11</name>
    <dbReference type="NCBI Taxonomy" id="1798374"/>
    <lineage>
        <taxon>Bacteria</taxon>
        <taxon>Candidatus Gottesmaniibacteriota</taxon>
    </lineage>
</organism>
<dbReference type="EC" id="2.1.1.198" evidence="6"/>
<gene>
    <name evidence="6" type="primary">rsmI</name>
    <name evidence="8" type="ORF">A2Z33_05305</name>
</gene>
<dbReference type="HAMAP" id="MF_01877">
    <property type="entry name" value="16SrRNA_methyltr_I"/>
    <property type="match status" value="1"/>
</dbReference>